<dbReference type="EMBL" id="JAHRIP010083249">
    <property type="protein sequence ID" value="MEQ2313206.1"/>
    <property type="molecule type" value="Genomic_DNA"/>
</dbReference>
<organism evidence="2 3">
    <name type="scientific">Ameca splendens</name>
    <dbReference type="NCBI Taxonomy" id="208324"/>
    <lineage>
        <taxon>Eukaryota</taxon>
        <taxon>Metazoa</taxon>
        <taxon>Chordata</taxon>
        <taxon>Craniata</taxon>
        <taxon>Vertebrata</taxon>
        <taxon>Euteleostomi</taxon>
        <taxon>Actinopterygii</taxon>
        <taxon>Neopterygii</taxon>
        <taxon>Teleostei</taxon>
        <taxon>Neoteleostei</taxon>
        <taxon>Acanthomorphata</taxon>
        <taxon>Ovalentaria</taxon>
        <taxon>Atherinomorphae</taxon>
        <taxon>Cyprinodontiformes</taxon>
        <taxon>Goodeidae</taxon>
        <taxon>Ameca</taxon>
    </lineage>
</organism>
<comment type="caution">
    <text evidence="2">The sequence shown here is derived from an EMBL/GenBank/DDBJ whole genome shotgun (WGS) entry which is preliminary data.</text>
</comment>
<feature type="region of interest" description="Disordered" evidence="1">
    <location>
        <begin position="130"/>
        <end position="154"/>
    </location>
</feature>
<evidence type="ECO:0000313" key="2">
    <source>
        <dbReference type="EMBL" id="MEQ2313206.1"/>
    </source>
</evidence>
<name>A0ABV1A4M6_9TELE</name>
<accession>A0ABV1A4M6</accession>
<gene>
    <name evidence="2" type="ORF">AMECASPLE_039271</name>
</gene>
<evidence type="ECO:0000256" key="1">
    <source>
        <dbReference type="SAM" id="MobiDB-lite"/>
    </source>
</evidence>
<keyword evidence="3" id="KW-1185">Reference proteome</keyword>
<reference evidence="2 3" key="1">
    <citation type="submission" date="2021-06" db="EMBL/GenBank/DDBJ databases">
        <authorList>
            <person name="Palmer J.M."/>
        </authorList>
    </citation>
    <scope>NUCLEOTIDE SEQUENCE [LARGE SCALE GENOMIC DNA]</scope>
    <source>
        <strain evidence="2 3">AS_MEX2019</strain>
        <tissue evidence="2">Muscle</tissue>
    </source>
</reference>
<proteinExistence type="predicted"/>
<dbReference type="Proteomes" id="UP001469553">
    <property type="component" value="Unassembled WGS sequence"/>
</dbReference>
<sequence>ARQTLPSLVDHSGPDKGADGRCSRVATGGERLGSLVGNGVRKAVGACTCTVSRKFKALIGGGFQKFCSWRAAVSGSTAPVCAVCRRRRRPPSLWTKRSRGSSGSRRRRREERSKSCCWVSTYLHHHSTSVLTQDGIQSKQKHPNEMGGHPESPC</sequence>
<feature type="compositionally biased region" description="Basic and acidic residues" evidence="1">
    <location>
        <begin position="12"/>
        <end position="21"/>
    </location>
</feature>
<feature type="region of interest" description="Disordered" evidence="1">
    <location>
        <begin position="1"/>
        <end position="21"/>
    </location>
</feature>
<protein>
    <submittedName>
        <fullName evidence="2">Uncharacterized protein</fullName>
    </submittedName>
</protein>
<evidence type="ECO:0000313" key="3">
    <source>
        <dbReference type="Proteomes" id="UP001469553"/>
    </source>
</evidence>
<feature type="non-terminal residue" evidence="2">
    <location>
        <position position="1"/>
    </location>
</feature>